<proteinExistence type="inferred from homology"/>
<evidence type="ECO:0000256" key="10">
    <source>
        <dbReference type="ARBA" id="ARBA00022628"/>
    </source>
</evidence>
<dbReference type="Proteomes" id="UP000317369">
    <property type="component" value="Chromosome"/>
</dbReference>
<evidence type="ECO:0000256" key="14">
    <source>
        <dbReference type="ARBA" id="ARBA00022737"/>
    </source>
</evidence>
<evidence type="ECO:0000256" key="1">
    <source>
        <dbReference type="ARBA" id="ARBA00001700"/>
    </source>
</evidence>
<evidence type="ECO:0000256" key="8">
    <source>
        <dbReference type="ARBA" id="ARBA00022603"/>
    </source>
</evidence>
<keyword evidence="13 20" id="KW-0479">Metal-binding</keyword>
<dbReference type="GO" id="GO:0005829">
    <property type="term" value="C:cytosol"/>
    <property type="evidence" value="ECO:0007669"/>
    <property type="project" value="TreeGrafter"/>
</dbReference>
<keyword evidence="16 20" id="KW-0486">Methionine biosynthesis</keyword>
<feature type="binding site" evidence="22">
    <location>
        <begin position="1181"/>
        <end position="1182"/>
    </location>
    <ligand>
        <name>S-adenosyl-L-methionine</name>
        <dbReference type="ChEBI" id="CHEBI:59789"/>
    </ligand>
</feature>
<dbReference type="PIRSF" id="PIRSF000381">
    <property type="entry name" value="MetH"/>
    <property type="match status" value="1"/>
</dbReference>
<evidence type="ECO:0000256" key="3">
    <source>
        <dbReference type="ARBA" id="ARBA00001956"/>
    </source>
</evidence>
<keyword evidence="12 20" id="KW-0949">S-adenosyl-L-methionine</keyword>
<dbReference type="InterPro" id="IPR000489">
    <property type="entry name" value="Pterin-binding_dom"/>
</dbReference>
<dbReference type="Gene3D" id="3.20.20.20">
    <property type="entry name" value="Dihydropteroate synthase-like"/>
    <property type="match status" value="1"/>
</dbReference>
<dbReference type="PROSITE" id="PS50974">
    <property type="entry name" value="ADOMET_ACTIVATION"/>
    <property type="match status" value="1"/>
</dbReference>
<evidence type="ECO:0000259" key="25">
    <source>
        <dbReference type="PROSITE" id="PS50972"/>
    </source>
</evidence>
<dbReference type="InterPro" id="IPR050554">
    <property type="entry name" value="Met_Synthase/Corrinoid"/>
</dbReference>
<comment type="cofactor">
    <cofactor evidence="3 20 21">
        <name>methylcob(III)alamin</name>
        <dbReference type="ChEBI" id="CHEBI:28115"/>
    </cofactor>
</comment>
<evidence type="ECO:0000313" key="29">
    <source>
        <dbReference type="EMBL" id="QDU34238.1"/>
    </source>
</evidence>
<evidence type="ECO:0000256" key="21">
    <source>
        <dbReference type="PIRSR" id="PIRSR000381-1"/>
    </source>
</evidence>
<dbReference type="NCBIfam" id="TIGR02082">
    <property type="entry name" value="metH"/>
    <property type="match status" value="1"/>
</dbReference>
<dbReference type="EC" id="2.1.1.13" evidence="6 19"/>
<dbReference type="SUPFAM" id="SSF82282">
    <property type="entry name" value="Homocysteine S-methyltransferase"/>
    <property type="match status" value="1"/>
</dbReference>
<keyword evidence="9 20" id="KW-0028">Amino-acid biosynthesis</keyword>
<evidence type="ECO:0000256" key="18">
    <source>
        <dbReference type="ARBA" id="ARBA00025552"/>
    </source>
</evidence>
<dbReference type="SUPFAM" id="SSF47644">
    <property type="entry name" value="Methionine synthase domain"/>
    <property type="match status" value="1"/>
</dbReference>
<evidence type="ECO:0000256" key="6">
    <source>
        <dbReference type="ARBA" id="ARBA00012032"/>
    </source>
</evidence>
<dbReference type="Gene3D" id="3.10.196.10">
    <property type="entry name" value="Vitamin B12-dependent methionine synthase, activation domain"/>
    <property type="match status" value="1"/>
</dbReference>
<evidence type="ECO:0000256" key="19">
    <source>
        <dbReference type="NCBIfam" id="TIGR02082"/>
    </source>
</evidence>
<feature type="domain" description="B12-binding" evidence="27">
    <location>
        <begin position="737"/>
        <end position="872"/>
    </location>
</feature>
<evidence type="ECO:0000256" key="4">
    <source>
        <dbReference type="ARBA" id="ARBA00005178"/>
    </source>
</evidence>
<dbReference type="AlphaFoldDB" id="A0A517YVH5"/>
<dbReference type="KEGG" id="pcor:KS4_23030"/>
<feature type="domain" description="Pterin-binding" evidence="25">
    <location>
        <begin position="345"/>
        <end position="608"/>
    </location>
</feature>
<dbReference type="GO" id="GO:0050667">
    <property type="term" value="P:homocysteine metabolic process"/>
    <property type="evidence" value="ECO:0007669"/>
    <property type="project" value="TreeGrafter"/>
</dbReference>
<dbReference type="Gene3D" id="3.40.50.280">
    <property type="entry name" value="Cobalamin-binding domain"/>
    <property type="match status" value="1"/>
</dbReference>
<dbReference type="SUPFAM" id="SSF56507">
    <property type="entry name" value="Methionine synthase activation domain-like"/>
    <property type="match status" value="1"/>
</dbReference>
<dbReference type="GO" id="GO:0031419">
    <property type="term" value="F:cobalamin binding"/>
    <property type="evidence" value="ECO:0007669"/>
    <property type="project" value="UniProtKB-UniRule"/>
</dbReference>
<dbReference type="SMART" id="SM01018">
    <property type="entry name" value="B12-binding_2"/>
    <property type="match status" value="1"/>
</dbReference>
<dbReference type="OrthoDB" id="9803687at2"/>
<comment type="catalytic activity">
    <reaction evidence="1 20">
        <text>(6S)-5-methyl-5,6,7,8-tetrahydrofolate + L-homocysteine = (6S)-5,6,7,8-tetrahydrofolate + L-methionine</text>
        <dbReference type="Rhea" id="RHEA:11172"/>
        <dbReference type="ChEBI" id="CHEBI:18608"/>
        <dbReference type="ChEBI" id="CHEBI:57453"/>
        <dbReference type="ChEBI" id="CHEBI:57844"/>
        <dbReference type="ChEBI" id="CHEBI:58199"/>
        <dbReference type="EC" id="2.1.1.13"/>
    </reaction>
</comment>
<dbReference type="Pfam" id="PF00809">
    <property type="entry name" value="Pterin_bind"/>
    <property type="match status" value="1"/>
</dbReference>
<keyword evidence="15 20" id="KW-0862">Zinc</keyword>
<keyword evidence="17 20" id="KW-0170">Cobalt</keyword>
<dbReference type="GO" id="GO:0046653">
    <property type="term" value="P:tetrahydrofolate metabolic process"/>
    <property type="evidence" value="ECO:0007669"/>
    <property type="project" value="TreeGrafter"/>
</dbReference>
<organism evidence="29 30">
    <name type="scientific">Poriferisphaera corsica</name>
    <dbReference type="NCBI Taxonomy" id="2528020"/>
    <lineage>
        <taxon>Bacteria</taxon>
        <taxon>Pseudomonadati</taxon>
        <taxon>Planctomycetota</taxon>
        <taxon>Phycisphaerae</taxon>
        <taxon>Phycisphaerales</taxon>
        <taxon>Phycisphaeraceae</taxon>
        <taxon>Poriferisphaera</taxon>
    </lineage>
</organism>
<feature type="binding site" evidence="22">
    <location>
        <position position="1127"/>
    </location>
    <ligand>
        <name>S-adenosyl-L-methionine</name>
        <dbReference type="ChEBI" id="CHEBI:59789"/>
    </ligand>
</feature>
<evidence type="ECO:0000256" key="16">
    <source>
        <dbReference type="ARBA" id="ARBA00023167"/>
    </source>
</evidence>
<dbReference type="PANTHER" id="PTHR45833:SF1">
    <property type="entry name" value="METHIONINE SYNTHASE"/>
    <property type="match status" value="1"/>
</dbReference>
<evidence type="ECO:0000256" key="17">
    <source>
        <dbReference type="ARBA" id="ARBA00023285"/>
    </source>
</evidence>
<feature type="binding site" evidence="21 23">
    <location>
        <position position="232"/>
    </location>
    <ligand>
        <name>Zn(2+)</name>
        <dbReference type="ChEBI" id="CHEBI:29105"/>
    </ligand>
</feature>
<accession>A0A517YVH5</accession>
<gene>
    <name evidence="29" type="primary">metH</name>
    <name evidence="29" type="ORF">KS4_23030</name>
</gene>
<feature type="binding site" evidence="22">
    <location>
        <position position="795"/>
    </location>
    <ligand>
        <name>methylcob(III)alamin</name>
        <dbReference type="ChEBI" id="CHEBI:28115"/>
    </ligand>
</feature>
<keyword evidence="10 20" id="KW-0846">Cobalamin</keyword>
<keyword evidence="14" id="KW-0677">Repeat</keyword>
<feature type="binding site" description="axial binding residue" evidence="21">
    <location>
        <position position="750"/>
    </location>
    <ligand>
        <name>methylcob(III)alamin</name>
        <dbReference type="ChEBI" id="CHEBI:28115"/>
    </ligand>
    <ligandPart>
        <name>Co</name>
        <dbReference type="ChEBI" id="CHEBI:27638"/>
    </ligandPart>
</feature>
<dbReference type="InterPro" id="IPR011005">
    <property type="entry name" value="Dihydropteroate_synth-like_sf"/>
</dbReference>
<dbReference type="InterPro" id="IPR004223">
    <property type="entry name" value="VitB12-dep_Met_synth_activ_dom"/>
</dbReference>
<feature type="domain" description="Hcy-binding" evidence="24">
    <location>
        <begin position="1"/>
        <end position="313"/>
    </location>
</feature>
<evidence type="ECO:0000256" key="22">
    <source>
        <dbReference type="PIRSR" id="PIRSR000381-2"/>
    </source>
</evidence>
<dbReference type="InterPro" id="IPR003726">
    <property type="entry name" value="HCY_dom"/>
</dbReference>
<dbReference type="SUPFAM" id="SSF51717">
    <property type="entry name" value="Dihydropteroate synthetase-like"/>
    <property type="match status" value="1"/>
</dbReference>
<dbReference type="UniPathway" id="UPA00051">
    <property type="reaction ID" value="UER00081"/>
</dbReference>
<feature type="binding site" evidence="21 23">
    <location>
        <position position="299"/>
    </location>
    <ligand>
        <name>Zn(2+)</name>
        <dbReference type="ChEBI" id="CHEBI:29105"/>
    </ligand>
</feature>
<dbReference type="RefSeq" id="WP_145077920.1">
    <property type="nucleotide sequence ID" value="NZ_CP036425.1"/>
</dbReference>
<feature type="binding site" evidence="22">
    <location>
        <begin position="747"/>
        <end position="751"/>
    </location>
    <ligand>
        <name>methylcob(III)alamin</name>
        <dbReference type="ChEBI" id="CHEBI:28115"/>
    </ligand>
</feature>
<comment type="domain">
    <text evidence="20">Modular enzyme with four functionally distinct domains. The isolated Hcy-binding domain catalyzes methyl transfer from free methylcobalamin to homocysteine. The Hcy-binding domain in association with the pterin-binding domain catalyzes the methylation of cob(I)alamin by methyltetrahydrofolate and the methylation of homocysteine. The B12-binding domain binds the cofactor. The AdoMet activation domain binds S-adenosyl-L-methionine. Under aerobic conditions cob(I)alamin can be converted to inactive cob(II)alamin. Reductive methylation by S-adenosyl-L-methionine and flavodoxin regenerates methylcobalamin.</text>
</comment>
<dbReference type="InterPro" id="IPR003759">
    <property type="entry name" value="Cbl-bd_cap"/>
</dbReference>
<feature type="domain" description="B12-binding N-terminal" evidence="28">
    <location>
        <begin position="644"/>
        <end position="737"/>
    </location>
</feature>
<dbReference type="InterPro" id="IPR011822">
    <property type="entry name" value="MetH"/>
</dbReference>
<feature type="domain" description="AdoMet activation" evidence="26">
    <location>
        <begin position="898"/>
        <end position="1184"/>
    </location>
</feature>
<dbReference type="InterPro" id="IPR037010">
    <property type="entry name" value="VitB12-dep_Met_synth_activ_sf"/>
</dbReference>
<comment type="cofactor">
    <cofactor evidence="2 20 23">
        <name>Zn(2+)</name>
        <dbReference type="ChEBI" id="CHEBI:29105"/>
    </cofactor>
</comment>
<dbReference type="Pfam" id="PF02607">
    <property type="entry name" value="B12-binding_2"/>
    <property type="match status" value="1"/>
</dbReference>
<comment type="pathway">
    <text evidence="4 20">Amino-acid biosynthesis; L-methionine biosynthesis via de novo pathway; L-methionine from L-homocysteine (MetH route): step 1/1.</text>
</comment>
<dbReference type="Pfam" id="PF02965">
    <property type="entry name" value="Met_synt_B12"/>
    <property type="match status" value="1"/>
</dbReference>
<protein>
    <recommendedName>
        <fullName evidence="7 19">Methionine synthase</fullName>
        <ecNumber evidence="6 19">2.1.1.13</ecNumber>
    </recommendedName>
    <alternativeName>
        <fullName evidence="20">5-methyltetrahydrofolate--homocysteine methyltransferase</fullName>
    </alternativeName>
</protein>
<feature type="binding site" evidence="21 23">
    <location>
        <position position="298"/>
    </location>
    <ligand>
        <name>Zn(2+)</name>
        <dbReference type="ChEBI" id="CHEBI:29105"/>
    </ligand>
</feature>
<dbReference type="Pfam" id="PF02310">
    <property type="entry name" value="B12-binding"/>
    <property type="match status" value="1"/>
</dbReference>
<dbReference type="PROSITE" id="PS51332">
    <property type="entry name" value="B12_BINDING"/>
    <property type="match status" value="1"/>
</dbReference>
<evidence type="ECO:0000256" key="2">
    <source>
        <dbReference type="ARBA" id="ARBA00001947"/>
    </source>
</evidence>
<evidence type="ECO:0000259" key="28">
    <source>
        <dbReference type="PROSITE" id="PS51337"/>
    </source>
</evidence>
<dbReference type="EMBL" id="CP036425">
    <property type="protein sequence ID" value="QDU34238.1"/>
    <property type="molecule type" value="Genomic_DNA"/>
</dbReference>
<evidence type="ECO:0000313" key="30">
    <source>
        <dbReference type="Proteomes" id="UP000317369"/>
    </source>
</evidence>
<dbReference type="GO" id="GO:0008270">
    <property type="term" value="F:zinc ion binding"/>
    <property type="evidence" value="ECO:0007669"/>
    <property type="project" value="UniProtKB-UniRule"/>
</dbReference>
<evidence type="ECO:0000256" key="15">
    <source>
        <dbReference type="ARBA" id="ARBA00022833"/>
    </source>
</evidence>
<dbReference type="PANTHER" id="PTHR45833">
    <property type="entry name" value="METHIONINE SYNTHASE"/>
    <property type="match status" value="1"/>
</dbReference>
<evidence type="ECO:0000256" key="13">
    <source>
        <dbReference type="ARBA" id="ARBA00022723"/>
    </source>
</evidence>
<dbReference type="Gene3D" id="1.10.1240.10">
    <property type="entry name" value="Methionine synthase domain"/>
    <property type="match status" value="1"/>
</dbReference>
<dbReference type="Pfam" id="PF02574">
    <property type="entry name" value="S-methyl_trans"/>
    <property type="match status" value="1"/>
</dbReference>
<evidence type="ECO:0000259" key="24">
    <source>
        <dbReference type="PROSITE" id="PS50970"/>
    </source>
</evidence>
<comment type="function">
    <text evidence="18 20">Catalyzes the transfer of a methyl group from methyl-cobalamin to homocysteine, yielding enzyme-bound cob(I)alamin and methionine. Subsequently, remethylates the cofactor using methyltetrahydrofolate.</text>
</comment>
<dbReference type="InterPro" id="IPR036724">
    <property type="entry name" value="Cobalamin-bd_sf"/>
</dbReference>
<keyword evidence="8 20" id="KW-0489">Methyltransferase</keyword>
<dbReference type="GO" id="GO:0032259">
    <property type="term" value="P:methylation"/>
    <property type="evidence" value="ECO:0007669"/>
    <property type="project" value="UniProtKB-KW"/>
</dbReference>
<keyword evidence="11 20" id="KW-0808">Transferase</keyword>
<evidence type="ECO:0000259" key="27">
    <source>
        <dbReference type="PROSITE" id="PS51332"/>
    </source>
</evidence>
<evidence type="ECO:0000256" key="23">
    <source>
        <dbReference type="PROSITE-ProRule" id="PRU00333"/>
    </source>
</evidence>
<evidence type="ECO:0000259" key="26">
    <source>
        <dbReference type="PROSITE" id="PS50974"/>
    </source>
</evidence>
<dbReference type="Gene3D" id="3.20.20.330">
    <property type="entry name" value="Homocysteine-binding-like domain"/>
    <property type="match status" value="1"/>
</dbReference>
<feature type="binding site" evidence="22">
    <location>
        <position position="851"/>
    </location>
    <ligand>
        <name>methylcob(III)alamin</name>
        <dbReference type="ChEBI" id="CHEBI:28115"/>
    </ligand>
</feature>
<reference evidence="29 30" key="1">
    <citation type="submission" date="2019-02" db="EMBL/GenBank/DDBJ databases">
        <title>Deep-cultivation of Planctomycetes and their phenomic and genomic characterization uncovers novel biology.</title>
        <authorList>
            <person name="Wiegand S."/>
            <person name="Jogler M."/>
            <person name="Boedeker C."/>
            <person name="Pinto D."/>
            <person name="Vollmers J."/>
            <person name="Rivas-Marin E."/>
            <person name="Kohn T."/>
            <person name="Peeters S.H."/>
            <person name="Heuer A."/>
            <person name="Rast P."/>
            <person name="Oberbeckmann S."/>
            <person name="Bunk B."/>
            <person name="Jeske O."/>
            <person name="Meyerdierks A."/>
            <person name="Storesund J.E."/>
            <person name="Kallscheuer N."/>
            <person name="Luecker S."/>
            <person name="Lage O.M."/>
            <person name="Pohl T."/>
            <person name="Merkel B.J."/>
            <person name="Hornburger P."/>
            <person name="Mueller R.-W."/>
            <person name="Bruemmer F."/>
            <person name="Labrenz M."/>
            <person name="Spormann A.M."/>
            <person name="Op den Camp H."/>
            <person name="Overmann J."/>
            <person name="Amann R."/>
            <person name="Jetten M.S.M."/>
            <person name="Mascher T."/>
            <person name="Medema M.H."/>
            <person name="Devos D.P."/>
            <person name="Kaster A.-K."/>
            <person name="Ovreas L."/>
            <person name="Rohde M."/>
            <person name="Galperin M.Y."/>
            <person name="Jogler C."/>
        </authorList>
    </citation>
    <scope>NUCLEOTIDE SEQUENCE [LARGE SCALE GENOMIC DNA]</scope>
    <source>
        <strain evidence="29 30">KS4</strain>
    </source>
</reference>
<dbReference type="PROSITE" id="PS50970">
    <property type="entry name" value="HCY"/>
    <property type="match status" value="1"/>
</dbReference>
<comment type="similarity">
    <text evidence="5">Belongs to the vitamin-B12 dependent methionine synthase family.</text>
</comment>
<dbReference type="GO" id="GO:0008705">
    <property type="term" value="F:methionine synthase activity"/>
    <property type="evidence" value="ECO:0007669"/>
    <property type="project" value="UniProtKB-UniRule"/>
</dbReference>
<dbReference type="PROSITE" id="PS51337">
    <property type="entry name" value="B12_BINDING_NTER"/>
    <property type="match status" value="1"/>
</dbReference>
<sequence length="1184" mass="131442">MSQFVEQLKKRVLFLDGAMGTSIHKIKGLDLEKDYLGRENCTEVLLLTRPELIQQIHEEYLEAGADAVETDSFNSSIHTMEDQDLSDRVYELNRLAAETAKQACEKWATDEKPRFVVGSIGPGTKLISLGQIGWDEMLESYKEQVRGLVDGGADVLLIETAQDILQVKCVVNAAIEALAEKGLKPDVDGEGDVPIMVQVTIEQFGTTLVGTDIAGVAAALDGYPILSVGMNCATGPTEMAEHVQWLSENWRKRISLLPNAGLPTLVEGETVFPLEAEPFAEKVGEFVVKYGLNIVGGCCGTTPAHIKALVEKVGDQEPLQIKKAAELPGVSSLMGAVAYEQDASILNVGERTNASGSRKFKRLLEEESWDEIMSLAKEMVREGSHVVDVNVDYAGRDNQADMKTVVQKLVNQVNAPLMLDSTQPATIEAGLKCAGGKCIINSGNLEDGEEKFAVMCRLAKKYNAGLVLGCIDEDPEEAMARTAERKLSIAKRMYDLATTKYGLDGRDLMFDPLVLPISTGMDKDRRSALETIEGTRQIQEVMPESQMTCGLSNVSFGLKPAARQVLNSVFLSELVKVGMNSAILHVSKILPKQKIDETQWNAALDLVYNRWADEPVTLQDGTETKDPLQIFVDMFGDDAAVVSTKVDMSELPLEERLQKHIIDGEKRDLESNLDEAMKQYAPVEIINEHLLEGMKVVGELFGSGQMQLPFVLQSAEVMKAAVAYLEQFMEKVEGTTKGTMLLATVRGDVHDIGKNLVDIILSNNGYTVHNIGIKVPINEIVEKYRELKPDVIGLSGLLVKSVNVMEEYLKELNDLGIDVPMILGGAALSRPYCETHLREVYQGDVFHGTDAFEGLRVMDMMHDGKQDGLNEEIEVRLGKRAETDKKLAEIAAKKKAKIAAESAEGGTAVAVKSDVAIDVVVPTVPFFGSRVVEEIDLNQVYPFINEVALFRGQWQFKKGRKTAEEYEQQLEDDVRPLFRDMCKRFKDEGVLRPKVVYGYWPCQSEGEDLIIFDPEDHDKEIERFTWPRQKDKKRLCVSDFFKSVESGEKDVIGLSCVTMGSEVSKVAKKLYDANSYQEYLYTHGLGVEACEGCAEMWHKRMRQEMGIDGGDSPKIRELFTQKYRGSRYSFGYPAVPEMSDQDKLFGLLKPERIGCQLTENWQIDPEQSTSAIVVHHPEAKYFNV</sequence>
<dbReference type="FunFam" id="3.20.20.330:FF:000001">
    <property type="entry name" value="Methionine synthase"/>
    <property type="match status" value="1"/>
</dbReference>
<evidence type="ECO:0000256" key="9">
    <source>
        <dbReference type="ARBA" id="ARBA00022605"/>
    </source>
</evidence>
<dbReference type="InterPro" id="IPR036589">
    <property type="entry name" value="HCY_dom_sf"/>
</dbReference>
<evidence type="ECO:0000256" key="12">
    <source>
        <dbReference type="ARBA" id="ARBA00022691"/>
    </source>
</evidence>
<evidence type="ECO:0000256" key="20">
    <source>
        <dbReference type="PIRNR" id="PIRNR000381"/>
    </source>
</evidence>
<dbReference type="FunFam" id="1.10.1240.10:FF:000001">
    <property type="entry name" value="Methionine synthase"/>
    <property type="match status" value="1"/>
</dbReference>
<dbReference type="InterPro" id="IPR006158">
    <property type="entry name" value="Cobalamin-bd"/>
</dbReference>
<evidence type="ECO:0000256" key="7">
    <source>
        <dbReference type="ARBA" id="ARBA00013998"/>
    </source>
</evidence>
<keyword evidence="30" id="KW-1185">Reference proteome</keyword>
<dbReference type="PROSITE" id="PS50972">
    <property type="entry name" value="PTERIN_BINDING"/>
    <property type="match status" value="1"/>
</dbReference>
<name>A0A517YVH5_9BACT</name>
<dbReference type="SUPFAM" id="SSF52242">
    <property type="entry name" value="Cobalamin (vitamin B12)-binding domain"/>
    <property type="match status" value="1"/>
</dbReference>
<evidence type="ECO:0000256" key="11">
    <source>
        <dbReference type="ARBA" id="ARBA00022679"/>
    </source>
</evidence>
<dbReference type="InterPro" id="IPR036594">
    <property type="entry name" value="Meth_synthase_dom"/>
</dbReference>
<evidence type="ECO:0000256" key="5">
    <source>
        <dbReference type="ARBA" id="ARBA00010398"/>
    </source>
</evidence>
<dbReference type="FunFam" id="3.20.20.20:FF:000007">
    <property type="entry name" value="Methionine synthase"/>
    <property type="match status" value="1"/>
</dbReference>